<dbReference type="KEGG" id="tva:4753367"/>
<keyword evidence="1" id="KW-1133">Transmembrane helix</keyword>
<reference evidence="2" key="1">
    <citation type="submission" date="2006-10" db="EMBL/GenBank/DDBJ databases">
        <authorList>
            <person name="Amadeo P."/>
            <person name="Zhao Q."/>
            <person name="Wortman J."/>
            <person name="Fraser-Liggett C."/>
            <person name="Carlton J."/>
        </authorList>
    </citation>
    <scope>NUCLEOTIDE SEQUENCE</scope>
    <source>
        <strain evidence="2">G3</strain>
    </source>
</reference>
<dbReference type="SUPFAM" id="SSF52058">
    <property type="entry name" value="L domain-like"/>
    <property type="match status" value="1"/>
</dbReference>
<dbReference type="Pfam" id="PF13306">
    <property type="entry name" value="LRR_5"/>
    <property type="match status" value="1"/>
</dbReference>
<proteinExistence type="predicted"/>
<evidence type="ECO:0000256" key="1">
    <source>
        <dbReference type="SAM" id="Phobius"/>
    </source>
</evidence>
<dbReference type="InParanoid" id="A2FHL9"/>
<name>A2FHL9_TRIV3</name>
<keyword evidence="1" id="KW-0812">Transmembrane</keyword>
<dbReference type="Gene3D" id="3.80.10.10">
    <property type="entry name" value="Ribonuclease Inhibitor"/>
    <property type="match status" value="1"/>
</dbReference>
<gene>
    <name evidence="2" type="ORF">TVAG_459590</name>
</gene>
<accession>A2FHL9</accession>
<protein>
    <submittedName>
        <fullName evidence="2">Surface antigen BspA-like</fullName>
    </submittedName>
</protein>
<evidence type="ECO:0000313" key="3">
    <source>
        <dbReference type="Proteomes" id="UP000001542"/>
    </source>
</evidence>
<dbReference type="VEuPathDB" id="TrichDB:TVAG_459590"/>
<dbReference type="RefSeq" id="XP_001308540.1">
    <property type="nucleotide sequence ID" value="XM_001308539.1"/>
</dbReference>
<dbReference type="InterPro" id="IPR026906">
    <property type="entry name" value="LRR_5"/>
</dbReference>
<dbReference type="InterPro" id="IPR032675">
    <property type="entry name" value="LRR_dom_sf"/>
</dbReference>
<keyword evidence="1" id="KW-0472">Membrane</keyword>
<organism evidence="2 3">
    <name type="scientific">Trichomonas vaginalis (strain ATCC PRA-98 / G3)</name>
    <dbReference type="NCBI Taxonomy" id="412133"/>
    <lineage>
        <taxon>Eukaryota</taxon>
        <taxon>Metamonada</taxon>
        <taxon>Parabasalia</taxon>
        <taxon>Trichomonadida</taxon>
        <taxon>Trichomonadidae</taxon>
        <taxon>Trichomonas</taxon>
    </lineage>
</organism>
<dbReference type="EMBL" id="DS113797">
    <property type="protein sequence ID" value="EAX95610.1"/>
    <property type="molecule type" value="Genomic_DNA"/>
</dbReference>
<feature type="transmembrane region" description="Helical" evidence="1">
    <location>
        <begin position="124"/>
        <end position="149"/>
    </location>
</feature>
<reference evidence="2" key="2">
    <citation type="journal article" date="2007" name="Science">
        <title>Draft genome sequence of the sexually transmitted pathogen Trichomonas vaginalis.</title>
        <authorList>
            <person name="Carlton J.M."/>
            <person name="Hirt R.P."/>
            <person name="Silva J.C."/>
            <person name="Delcher A.L."/>
            <person name="Schatz M."/>
            <person name="Zhao Q."/>
            <person name="Wortman J.R."/>
            <person name="Bidwell S.L."/>
            <person name="Alsmark U.C.M."/>
            <person name="Besteiro S."/>
            <person name="Sicheritz-Ponten T."/>
            <person name="Noel C.J."/>
            <person name="Dacks J.B."/>
            <person name="Foster P.G."/>
            <person name="Simillion C."/>
            <person name="Van de Peer Y."/>
            <person name="Miranda-Saavedra D."/>
            <person name="Barton G.J."/>
            <person name="Westrop G.D."/>
            <person name="Mueller S."/>
            <person name="Dessi D."/>
            <person name="Fiori P.L."/>
            <person name="Ren Q."/>
            <person name="Paulsen I."/>
            <person name="Zhang H."/>
            <person name="Bastida-Corcuera F.D."/>
            <person name="Simoes-Barbosa A."/>
            <person name="Brown M.T."/>
            <person name="Hayes R.D."/>
            <person name="Mukherjee M."/>
            <person name="Okumura C.Y."/>
            <person name="Schneider R."/>
            <person name="Smith A.J."/>
            <person name="Vanacova S."/>
            <person name="Villalvazo M."/>
            <person name="Haas B.J."/>
            <person name="Pertea M."/>
            <person name="Feldblyum T.V."/>
            <person name="Utterback T.R."/>
            <person name="Shu C.L."/>
            <person name="Osoegawa K."/>
            <person name="de Jong P.J."/>
            <person name="Hrdy I."/>
            <person name="Horvathova L."/>
            <person name="Zubacova Z."/>
            <person name="Dolezal P."/>
            <person name="Malik S.B."/>
            <person name="Logsdon J.M. Jr."/>
            <person name="Henze K."/>
            <person name="Gupta A."/>
            <person name="Wang C.C."/>
            <person name="Dunne R.L."/>
            <person name="Upcroft J.A."/>
            <person name="Upcroft P."/>
            <person name="White O."/>
            <person name="Salzberg S.L."/>
            <person name="Tang P."/>
            <person name="Chiu C.-H."/>
            <person name="Lee Y.-S."/>
            <person name="Embley T.M."/>
            <person name="Coombs G.H."/>
            <person name="Mottram J.C."/>
            <person name="Tachezy J."/>
            <person name="Fraser-Liggett C.M."/>
            <person name="Johnson P.J."/>
        </authorList>
    </citation>
    <scope>NUCLEOTIDE SEQUENCE [LARGE SCALE GENOMIC DNA]</scope>
    <source>
        <strain evidence="2">G3</strain>
    </source>
</reference>
<dbReference type="AlphaFoldDB" id="A2FHL9"/>
<sequence length="172" mass="19229">MNVSVIGYKAFFNSGLKNISINVNNVSIEKMAFANCENLRNVLIAANISNIQQFAFYNDIMLSDFVYCGTNIITNDDIFVGCNKLKQIKVSRHNKQLKISGIDLIKSEICNTDQDNQNDKKRKIIIIASVSSSIFIIVVIAMIITILCIRNKKRSIPLISSVPLVSNNDNNI</sequence>
<evidence type="ECO:0000313" key="2">
    <source>
        <dbReference type="EMBL" id="EAX95610.1"/>
    </source>
</evidence>
<dbReference type="Proteomes" id="UP000001542">
    <property type="component" value="Unassembled WGS sequence"/>
</dbReference>
<keyword evidence="3" id="KW-1185">Reference proteome</keyword>
<dbReference type="VEuPathDB" id="TrichDB:TVAGG3_0741840"/>
<dbReference type="SMR" id="A2FHL9"/>